<dbReference type="GO" id="GO:0008270">
    <property type="term" value="F:zinc ion binding"/>
    <property type="evidence" value="ECO:0007669"/>
    <property type="project" value="UniProtKB-KW"/>
</dbReference>
<dbReference type="GO" id="GO:0004842">
    <property type="term" value="F:ubiquitin-protein transferase activity"/>
    <property type="evidence" value="ECO:0007669"/>
    <property type="project" value="TreeGrafter"/>
</dbReference>
<dbReference type="PANTHER" id="PTHR42647:SF12">
    <property type="entry name" value="BOI-RELATED E3 UBIQUITIN-PROTEIN LIGASE 2-RELATED"/>
    <property type="match status" value="1"/>
</dbReference>
<dbReference type="Pfam" id="PF13920">
    <property type="entry name" value="zf-C3HC4_3"/>
    <property type="match status" value="1"/>
</dbReference>
<dbReference type="InterPro" id="IPR013083">
    <property type="entry name" value="Znf_RING/FYVE/PHD"/>
</dbReference>
<feature type="domain" description="RING-type" evidence="6">
    <location>
        <begin position="230"/>
        <end position="265"/>
    </location>
</feature>
<dbReference type="Gene3D" id="3.30.40.10">
    <property type="entry name" value="Zinc/RING finger domain, C3HC4 (zinc finger)"/>
    <property type="match status" value="1"/>
</dbReference>
<dbReference type="PROSITE" id="PS50089">
    <property type="entry name" value="ZF_RING_2"/>
    <property type="match status" value="1"/>
</dbReference>
<name>A0A9E7G1J6_9LILI</name>
<gene>
    <name evidence="7" type="ORF">MUK42_21514</name>
</gene>
<reference evidence="7" key="1">
    <citation type="submission" date="2022-05" db="EMBL/GenBank/DDBJ databases">
        <title>The Musa troglodytarum L. genome provides insights into the mechanism of non-climacteric behaviour and enrichment of carotenoids.</title>
        <authorList>
            <person name="Wang J."/>
        </authorList>
    </citation>
    <scope>NUCLEOTIDE SEQUENCE</scope>
    <source>
        <tissue evidence="7">Leaf</tissue>
    </source>
</reference>
<evidence type="ECO:0000256" key="5">
    <source>
        <dbReference type="SAM" id="Coils"/>
    </source>
</evidence>
<sequence length="334" mass="36311">MAVEAHQLHVFSSQVLTHREIINGAENQPSLYDMQTVCAPPDSIAAPVYNSLAPVITVVASDSGLTEPSRKRSRPVSFRGVDSSSHLQQQMLDVDGLILQHAERVRAEVAERRKRLVRQIVAAMEEGASRQLKAMEEEITRLRELNRALEGRIKSLCVENQIWRDLAWSNEATATVLRTNLEHLLASQASAKAAAASTAGDAVSCCCGDNGDDGDGEGKAGARRGWGRACRSCREGEPSVLLLPCRHLCLCAACGPAVDACPICNCSKNATVNLPKSNNMFSIDQSAYLHLDSYFNMALLPVNATLCLDLPSEDSVYVLPARVRDSIILEDCRL</sequence>
<keyword evidence="8" id="KW-1185">Reference proteome</keyword>
<evidence type="ECO:0000256" key="2">
    <source>
        <dbReference type="ARBA" id="ARBA00022771"/>
    </source>
</evidence>
<keyword evidence="2 4" id="KW-0863">Zinc-finger</keyword>
<dbReference type="AlphaFoldDB" id="A0A9E7G1J6"/>
<organism evidence="7 8">
    <name type="scientific">Musa troglodytarum</name>
    <name type="common">fe'i banana</name>
    <dbReference type="NCBI Taxonomy" id="320322"/>
    <lineage>
        <taxon>Eukaryota</taxon>
        <taxon>Viridiplantae</taxon>
        <taxon>Streptophyta</taxon>
        <taxon>Embryophyta</taxon>
        <taxon>Tracheophyta</taxon>
        <taxon>Spermatophyta</taxon>
        <taxon>Magnoliopsida</taxon>
        <taxon>Liliopsida</taxon>
        <taxon>Zingiberales</taxon>
        <taxon>Musaceae</taxon>
        <taxon>Musa</taxon>
    </lineage>
</organism>
<dbReference type="Proteomes" id="UP001055439">
    <property type="component" value="Chromosome 5"/>
</dbReference>
<feature type="coiled-coil region" evidence="5">
    <location>
        <begin position="99"/>
        <end position="152"/>
    </location>
</feature>
<evidence type="ECO:0000256" key="1">
    <source>
        <dbReference type="ARBA" id="ARBA00022723"/>
    </source>
</evidence>
<protein>
    <recommendedName>
        <fullName evidence="6">RING-type domain-containing protein</fullName>
    </recommendedName>
</protein>
<keyword evidence="5" id="KW-0175">Coiled coil</keyword>
<accession>A0A9E7G1J6</accession>
<dbReference type="OrthoDB" id="778311at2759"/>
<evidence type="ECO:0000313" key="8">
    <source>
        <dbReference type="Proteomes" id="UP001055439"/>
    </source>
</evidence>
<proteinExistence type="predicted"/>
<dbReference type="InterPro" id="IPR001841">
    <property type="entry name" value="Znf_RING"/>
</dbReference>
<evidence type="ECO:0000259" key="6">
    <source>
        <dbReference type="PROSITE" id="PS50089"/>
    </source>
</evidence>
<evidence type="ECO:0000256" key="3">
    <source>
        <dbReference type="ARBA" id="ARBA00022833"/>
    </source>
</evidence>
<dbReference type="GO" id="GO:0043067">
    <property type="term" value="P:regulation of programmed cell death"/>
    <property type="evidence" value="ECO:0007669"/>
    <property type="project" value="TreeGrafter"/>
</dbReference>
<keyword evidence="1" id="KW-0479">Metal-binding</keyword>
<dbReference type="PANTHER" id="PTHR42647">
    <property type="entry name" value="SBP (S-RIBONUCLEASE BINDING PROTEIN) FAMILY PROTEIN"/>
    <property type="match status" value="1"/>
</dbReference>
<evidence type="ECO:0000256" key="4">
    <source>
        <dbReference type="PROSITE-ProRule" id="PRU00175"/>
    </source>
</evidence>
<dbReference type="EMBL" id="CP097507">
    <property type="protein sequence ID" value="URE03864.1"/>
    <property type="molecule type" value="Genomic_DNA"/>
</dbReference>
<dbReference type="CDD" id="cd16649">
    <property type="entry name" value="mRING-HC-C3HC5_CGRF1-like"/>
    <property type="match status" value="1"/>
</dbReference>
<keyword evidence="3" id="KW-0862">Zinc</keyword>
<evidence type="ECO:0000313" key="7">
    <source>
        <dbReference type="EMBL" id="URE03864.1"/>
    </source>
</evidence>